<dbReference type="Gene3D" id="3.50.50.60">
    <property type="entry name" value="FAD/NAD(P)-binding domain"/>
    <property type="match status" value="1"/>
</dbReference>
<dbReference type="SUPFAM" id="SSF51905">
    <property type="entry name" value="FAD/NAD(P)-binding domain"/>
    <property type="match status" value="1"/>
</dbReference>
<dbReference type="InterPro" id="IPR036188">
    <property type="entry name" value="FAD/NAD-bd_sf"/>
</dbReference>
<reference evidence="6 7" key="1">
    <citation type="submission" date="2020-04" db="EMBL/GenBank/DDBJ databases">
        <title>Pseudoalteromonas caenipelagi sp. nov., isolated from a tidal flat.</title>
        <authorList>
            <person name="Park S."/>
            <person name="Yoon J.-H."/>
        </authorList>
    </citation>
    <scope>NUCLEOTIDE SEQUENCE [LARGE SCALE GENOMIC DNA]</scope>
    <source>
        <strain evidence="6 7">JBTF-M23</strain>
    </source>
</reference>
<dbReference type="PANTHER" id="PTHR43563:SF1">
    <property type="entry name" value="AMINE OXIDASE [FLAVIN-CONTAINING] B"/>
    <property type="match status" value="1"/>
</dbReference>
<proteinExistence type="inferred from homology"/>
<dbReference type="Proteomes" id="UP000586305">
    <property type="component" value="Unassembled WGS sequence"/>
</dbReference>
<evidence type="ECO:0000313" key="6">
    <source>
        <dbReference type="EMBL" id="NOU52316.1"/>
    </source>
</evidence>
<comment type="similarity">
    <text evidence="2">Belongs to the flavin monoamine oxidase family.</text>
</comment>
<dbReference type="GO" id="GO:0016491">
    <property type="term" value="F:oxidoreductase activity"/>
    <property type="evidence" value="ECO:0007669"/>
    <property type="project" value="UniProtKB-KW"/>
</dbReference>
<dbReference type="InterPro" id="IPR050703">
    <property type="entry name" value="Flavin_MAO"/>
</dbReference>
<dbReference type="Pfam" id="PF01593">
    <property type="entry name" value="Amino_oxidase"/>
    <property type="match status" value="1"/>
</dbReference>
<comment type="caution">
    <text evidence="6">The sequence shown here is derived from an EMBL/GenBank/DDBJ whole genome shotgun (WGS) entry which is preliminary data.</text>
</comment>
<keyword evidence="7" id="KW-1185">Reference proteome</keyword>
<accession>A0A849VGB6</accession>
<organism evidence="6 7">
    <name type="scientific">Pseudoalteromonas caenipelagi</name>
    <dbReference type="NCBI Taxonomy" id="2726988"/>
    <lineage>
        <taxon>Bacteria</taxon>
        <taxon>Pseudomonadati</taxon>
        <taxon>Pseudomonadota</taxon>
        <taxon>Gammaproteobacteria</taxon>
        <taxon>Alteromonadales</taxon>
        <taxon>Pseudoalteromonadaceae</taxon>
        <taxon>Pseudoalteromonas</taxon>
    </lineage>
</organism>
<dbReference type="Gene3D" id="3.90.660.10">
    <property type="match status" value="1"/>
</dbReference>
<gene>
    <name evidence="6" type="ORF">HG263_17440</name>
</gene>
<evidence type="ECO:0000256" key="4">
    <source>
        <dbReference type="PIRSR" id="PIRSR601613-1"/>
    </source>
</evidence>
<feature type="binding site" evidence="4">
    <location>
        <begin position="73"/>
        <end position="74"/>
    </location>
    <ligand>
        <name>FAD</name>
        <dbReference type="ChEBI" id="CHEBI:57692"/>
    </ligand>
</feature>
<sequence>MKFWKKDIFRHVVMTVIFSIILTACGSNKTAQSKQVDKPAVLSKNAIVVGAGLAGLTAAYELEQQGFAVIILEARDRIGGRVATIEMGTQTGEIGGELIDGETVHKELHRYATLFNVELADVGYDGDIDEGAYYIDGQLVSYKEFDNNYDKAVVNDYQRFKDSMKQLADAVPDPENPAQLPQAKEYDRVTVQSWLNELQLHPTAKQMAEQFVRGEFDEPSDLSLLHLAQYAKVYENVSDDDVESSRFLKGGRAMTQAYKDNINGEIILNQAVTHIQQVENKIMVTTATNKSYTSDVIVVTVPLKVLSKIAFSPALPEALTQAADNINYGTHSKVLLRYSKRFWLDKKLGGDTVVASLPTGWTWETTERQGGEGGILIAYTSGDFSEIQKHWTDQQIINARLDEIEQMYPGSSDYFIEAKAQNWLNEQWTQGGYLAYGPGQVSEYWKLFYAPVGRVYFAGEHTDTLYLGYMEGAVRSGVRVAEQIKALGL</sequence>
<name>A0A849VGB6_9GAMM</name>
<evidence type="ECO:0000256" key="3">
    <source>
        <dbReference type="ARBA" id="ARBA00023002"/>
    </source>
</evidence>
<protein>
    <submittedName>
        <fullName evidence="6">NAD(P)-binding protein</fullName>
    </submittedName>
</protein>
<dbReference type="PROSITE" id="PS51257">
    <property type="entry name" value="PROKAR_LIPOPROTEIN"/>
    <property type="match status" value="1"/>
</dbReference>
<dbReference type="RefSeq" id="WP_171627373.1">
    <property type="nucleotide sequence ID" value="NZ_JABBPG010000008.1"/>
</dbReference>
<comment type="cofactor">
    <cofactor evidence="1">
        <name>FAD</name>
        <dbReference type="ChEBI" id="CHEBI:57692"/>
    </cofactor>
</comment>
<keyword evidence="3" id="KW-0560">Oxidoreductase</keyword>
<evidence type="ECO:0000259" key="5">
    <source>
        <dbReference type="Pfam" id="PF01593"/>
    </source>
</evidence>
<evidence type="ECO:0000256" key="2">
    <source>
        <dbReference type="ARBA" id="ARBA00005995"/>
    </source>
</evidence>
<dbReference type="AlphaFoldDB" id="A0A849VGB6"/>
<dbReference type="PANTHER" id="PTHR43563">
    <property type="entry name" value="AMINE OXIDASE"/>
    <property type="match status" value="1"/>
</dbReference>
<dbReference type="InterPro" id="IPR002937">
    <property type="entry name" value="Amino_oxidase"/>
</dbReference>
<dbReference type="PRINTS" id="PR00757">
    <property type="entry name" value="AMINEOXDASEF"/>
</dbReference>
<dbReference type="EMBL" id="JABBPG010000008">
    <property type="protein sequence ID" value="NOU52316.1"/>
    <property type="molecule type" value="Genomic_DNA"/>
</dbReference>
<feature type="binding site" evidence="4">
    <location>
        <position position="272"/>
    </location>
    <ligand>
        <name>FAD</name>
        <dbReference type="ChEBI" id="CHEBI:57692"/>
    </ligand>
</feature>
<feature type="domain" description="Amine oxidase" evidence="5">
    <location>
        <begin position="53"/>
        <end position="484"/>
    </location>
</feature>
<dbReference type="SUPFAM" id="SSF54373">
    <property type="entry name" value="FAD-linked reductases, C-terminal domain"/>
    <property type="match status" value="1"/>
</dbReference>
<dbReference type="InterPro" id="IPR001613">
    <property type="entry name" value="Flavin_amine_oxidase"/>
</dbReference>
<dbReference type="Gene3D" id="1.10.405.10">
    <property type="entry name" value="Guanine Nucleotide Dissociation Inhibitor, domain 1"/>
    <property type="match status" value="1"/>
</dbReference>
<evidence type="ECO:0000313" key="7">
    <source>
        <dbReference type="Proteomes" id="UP000586305"/>
    </source>
</evidence>
<evidence type="ECO:0000256" key="1">
    <source>
        <dbReference type="ARBA" id="ARBA00001974"/>
    </source>
</evidence>